<dbReference type="EMBL" id="CAXDID020000054">
    <property type="protein sequence ID" value="CAL6006408.1"/>
    <property type="molecule type" value="Genomic_DNA"/>
</dbReference>
<accession>A0AA86UXC7</accession>
<reference evidence="1" key="1">
    <citation type="submission" date="2023-06" db="EMBL/GenBank/DDBJ databases">
        <authorList>
            <person name="Kurt Z."/>
        </authorList>
    </citation>
    <scope>NUCLEOTIDE SEQUENCE</scope>
</reference>
<evidence type="ECO:0000313" key="3">
    <source>
        <dbReference type="Proteomes" id="UP001642409"/>
    </source>
</evidence>
<proteinExistence type="predicted"/>
<organism evidence="1">
    <name type="scientific">Hexamita inflata</name>
    <dbReference type="NCBI Taxonomy" id="28002"/>
    <lineage>
        <taxon>Eukaryota</taxon>
        <taxon>Metamonada</taxon>
        <taxon>Diplomonadida</taxon>
        <taxon>Hexamitidae</taxon>
        <taxon>Hexamitinae</taxon>
        <taxon>Hexamita</taxon>
    </lineage>
</organism>
<reference evidence="2 3" key="2">
    <citation type="submission" date="2024-07" db="EMBL/GenBank/DDBJ databases">
        <authorList>
            <person name="Akdeniz Z."/>
        </authorList>
    </citation>
    <scope>NUCLEOTIDE SEQUENCE [LARGE SCALE GENOMIC DNA]</scope>
</reference>
<name>A0AA86UXC7_9EUKA</name>
<dbReference type="AlphaFoldDB" id="A0AA86UXC7"/>
<dbReference type="Proteomes" id="UP001642409">
    <property type="component" value="Unassembled WGS sequence"/>
</dbReference>
<keyword evidence="3" id="KW-1185">Reference proteome</keyword>
<evidence type="ECO:0000313" key="1">
    <source>
        <dbReference type="EMBL" id="CAI9975700.1"/>
    </source>
</evidence>
<protein>
    <submittedName>
        <fullName evidence="2">Hypothetical_protein</fullName>
    </submittedName>
</protein>
<evidence type="ECO:0000313" key="2">
    <source>
        <dbReference type="EMBL" id="CAL6006408.1"/>
    </source>
</evidence>
<comment type="caution">
    <text evidence="1">The sequence shown here is derived from an EMBL/GenBank/DDBJ whole genome shotgun (WGS) entry which is preliminary data.</text>
</comment>
<dbReference type="EMBL" id="CATOUU010001170">
    <property type="protein sequence ID" value="CAI9975700.1"/>
    <property type="molecule type" value="Genomic_DNA"/>
</dbReference>
<gene>
    <name evidence="2" type="ORF">HINF_LOCUS20139</name>
    <name evidence="1" type="ORF">HINF_LOCUS63345</name>
</gene>
<sequence length="139" mass="16679">MKQANHLIHPSRQIRTKSFFHSHLPYRRRFKWNQECPTKQQQQKSSPKQRNVQITFLRKATPQNRKQDRQFMTLFPGQTLNKQEITHTQYHATPTQPKAVINKKISIKQLQKLYISYQIQSAMYNVKHNVYNKVICMVS</sequence>